<dbReference type="Gene3D" id="2.40.170.20">
    <property type="entry name" value="TonB-dependent receptor, beta-barrel domain"/>
    <property type="match status" value="1"/>
</dbReference>
<dbReference type="SUPFAM" id="SSF56935">
    <property type="entry name" value="Porins"/>
    <property type="match status" value="1"/>
</dbReference>
<evidence type="ECO:0000256" key="10">
    <source>
        <dbReference type="ARBA" id="ARBA00023237"/>
    </source>
</evidence>
<keyword evidence="4" id="KW-0410">Iron transport</keyword>
<dbReference type="Pfam" id="PF07715">
    <property type="entry name" value="Plug"/>
    <property type="match status" value="1"/>
</dbReference>
<proteinExistence type="inferred from homology"/>
<evidence type="ECO:0000256" key="13">
    <source>
        <dbReference type="SAM" id="SignalP"/>
    </source>
</evidence>
<keyword evidence="6" id="KW-0408">Iron</keyword>
<keyword evidence="3 11" id="KW-1134">Transmembrane beta strand</keyword>
<comment type="similarity">
    <text evidence="11 12">Belongs to the TonB-dependent receptor family.</text>
</comment>
<dbReference type="PANTHER" id="PTHR32552:SF81">
    <property type="entry name" value="TONB-DEPENDENT OUTER MEMBRANE RECEPTOR"/>
    <property type="match status" value="1"/>
</dbReference>
<evidence type="ECO:0000313" key="17">
    <source>
        <dbReference type="Proteomes" id="UP000648075"/>
    </source>
</evidence>
<evidence type="ECO:0000256" key="11">
    <source>
        <dbReference type="PROSITE-ProRule" id="PRU01360"/>
    </source>
</evidence>
<dbReference type="RefSeq" id="WP_189622324.1">
    <property type="nucleotide sequence ID" value="NZ_BMZA01000019.1"/>
</dbReference>
<protein>
    <submittedName>
        <fullName evidence="16">TonB-dependent receptor</fullName>
    </submittedName>
</protein>
<evidence type="ECO:0000256" key="2">
    <source>
        <dbReference type="ARBA" id="ARBA00022448"/>
    </source>
</evidence>
<reference evidence="16" key="1">
    <citation type="journal article" date="2014" name="Int. J. Syst. Evol. Microbiol.">
        <title>Complete genome sequence of Corynebacterium casei LMG S-19264T (=DSM 44701T), isolated from a smear-ripened cheese.</title>
        <authorList>
            <consortium name="US DOE Joint Genome Institute (JGI-PGF)"/>
            <person name="Walter F."/>
            <person name="Albersmeier A."/>
            <person name="Kalinowski J."/>
            <person name="Ruckert C."/>
        </authorList>
    </citation>
    <scope>NUCLEOTIDE SEQUENCE</scope>
    <source>
        <strain evidence="16">KCTC 32255</strain>
    </source>
</reference>
<keyword evidence="7" id="KW-0406">Ion transport</keyword>
<gene>
    <name evidence="16" type="ORF">GCM10011614_32240</name>
</gene>
<dbReference type="GO" id="GO:0009279">
    <property type="term" value="C:cell outer membrane"/>
    <property type="evidence" value="ECO:0007669"/>
    <property type="project" value="UniProtKB-SubCell"/>
</dbReference>
<evidence type="ECO:0000256" key="9">
    <source>
        <dbReference type="ARBA" id="ARBA00023136"/>
    </source>
</evidence>
<sequence>MSNRQALCATTALMLIMGGQAHAQDKSDNSEDWGQPIIVTASKRAERLQDVPAAITAIGSQQMEAQGVQRVADYIALVPGFASRDHGAPGYGTVILRGLNTGSFQSTATVAYYFDDNPFTATGSLSYGAFVTPDPDITDIERIEVLKGPQGTLYGASSLGGLVRLISRKPDLAEFSGSIKVDASSVKGGSEGYGIRGNFNLPVVRDKLAVRATVLARHSPGWVDNVYTGKKDHNDGNSYGGRVAALWEPSSDLKVELTAAYQDTDTKALNYTLAESDTRTPKYGVNKDSSPWDEGIRAKYTTATAKVEYDVGPGSIVANSSFAKYDVDTFIDFTNAYGYILTLLAGVPAGTFTTPTRGNLAMKKYTEELRFVSKRLGPVEFLLGGYYTHERTGFFAETRINALPGLEPFPAPYTYLSNGLTSGTYREISGYGNLTFYVTDRFDITGGFRYSDNKQSYRQSTTQDAVIPGGNRSLPRVSDSAKTYLATVRWRPNDQINLYARAASGYRPGGPGVSLDPGTPTTFKPDTVWNYEVGIKAATSDNLLSGSFSAFQIDWSNVQIDQYDSFGQPYTNNGGKARVKGLELEFALRPMPGLIVSGNAGYTDPKIIKANPAATAATGASAGEQLPLNSKYAGSLSTDYAAAVGGGSKATFGATVKYQGKKNSSYPGSPSDPNVVIPSYTSVDLRAGINFEKFDVQLRLENVFDTHGIGTISSYKVLGNPNSPTWISYIRPRTLSVTLGANF</sequence>
<evidence type="ECO:0000256" key="5">
    <source>
        <dbReference type="ARBA" id="ARBA00022692"/>
    </source>
</evidence>
<accession>A0A918PLB4</accession>
<evidence type="ECO:0000256" key="8">
    <source>
        <dbReference type="ARBA" id="ARBA00023077"/>
    </source>
</evidence>
<dbReference type="InterPro" id="IPR036942">
    <property type="entry name" value="Beta-barrel_TonB_sf"/>
</dbReference>
<comment type="caution">
    <text evidence="16">The sequence shown here is derived from an EMBL/GenBank/DDBJ whole genome shotgun (WGS) entry which is preliminary data.</text>
</comment>
<dbReference type="InterPro" id="IPR000531">
    <property type="entry name" value="Beta-barrel_TonB"/>
</dbReference>
<dbReference type="InterPro" id="IPR012910">
    <property type="entry name" value="Plug_dom"/>
</dbReference>
<dbReference type="Proteomes" id="UP000648075">
    <property type="component" value="Unassembled WGS sequence"/>
</dbReference>
<name>A0A918PLB4_9SPHN</name>
<feature type="domain" description="TonB-dependent receptor plug" evidence="15">
    <location>
        <begin position="48"/>
        <end position="161"/>
    </location>
</feature>
<evidence type="ECO:0000256" key="3">
    <source>
        <dbReference type="ARBA" id="ARBA00022452"/>
    </source>
</evidence>
<evidence type="ECO:0000256" key="4">
    <source>
        <dbReference type="ARBA" id="ARBA00022496"/>
    </source>
</evidence>
<dbReference type="InterPro" id="IPR039426">
    <property type="entry name" value="TonB-dep_rcpt-like"/>
</dbReference>
<keyword evidence="2 11" id="KW-0813">Transport</keyword>
<reference evidence="16" key="2">
    <citation type="submission" date="2020-09" db="EMBL/GenBank/DDBJ databases">
        <authorList>
            <person name="Sun Q."/>
            <person name="Kim S."/>
        </authorList>
    </citation>
    <scope>NUCLEOTIDE SEQUENCE</scope>
    <source>
        <strain evidence="16">KCTC 32255</strain>
    </source>
</reference>
<feature type="signal peptide" evidence="13">
    <location>
        <begin position="1"/>
        <end position="23"/>
    </location>
</feature>
<dbReference type="PANTHER" id="PTHR32552">
    <property type="entry name" value="FERRICHROME IRON RECEPTOR-RELATED"/>
    <property type="match status" value="1"/>
</dbReference>
<keyword evidence="13" id="KW-0732">Signal</keyword>
<evidence type="ECO:0000256" key="1">
    <source>
        <dbReference type="ARBA" id="ARBA00004571"/>
    </source>
</evidence>
<keyword evidence="8 12" id="KW-0798">TonB box</keyword>
<evidence type="ECO:0000259" key="15">
    <source>
        <dbReference type="Pfam" id="PF07715"/>
    </source>
</evidence>
<dbReference type="PROSITE" id="PS52016">
    <property type="entry name" value="TONB_DEPENDENT_REC_3"/>
    <property type="match status" value="1"/>
</dbReference>
<dbReference type="Pfam" id="PF00593">
    <property type="entry name" value="TonB_dep_Rec_b-barrel"/>
    <property type="match status" value="1"/>
</dbReference>
<comment type="subcellular location">
    <subcellularLocation>
        <location evidence="1 11">Cell outer membrane</location>
        <topology evidence="1 11">Multi-pass membrane protein</topology>
    </subcellularLocation>
</comment>
<dbReference type="EMBL" id="BMZA01000019">
    <property type="protein sequence ID" value="GGZ14823.1"/>
    <property type="molecule type" value="Genomic_DNA"/>
</dbReference>
<evidence type="ECO:0000256" key="7">
    <source>
        <dbReference type="ARBA" id="ARBA00023065"/>
    </source>
</evidence>
<feature type="domain" description="TonB-dependent receptor-like beta-barrel" evidence="14">
    <location>
        <begin position="257"/>
        <end position="703"/>
    </location>
</feature>
<keyword evidence="9 11" id="KW-0472">Membrane</keyword>
<feature type="chain" id="PRO_5037149955" evidence="13">
    <location>
        <begin position="24"/>
        <end position="743"/>
    </location>
</feature>
<evidence type="ECO:0000256" key="12">
    <source>
        <dbReference type="RuleBase" id="RU003357"/>
    </source>
</evidence>
<dbReference type="GO" id="GO:0006826">
    <property type="term" value="P:iron ion transport"/>
    <property type="evidence" value="ECO:0007669"/>
    <property type="project" value="UniProtKB-KW"/>
</dbReference>
<dbReference type="CDD" id="cd01347">
    <property type="entry name" value="ligand_gated_channel"/>
    <property type="match status" value="1"/>
</dbReference>
<evidence type="ECO:0000259" key="14">
    <source>
        <dbReference type="Pfam" id="PF00593"/>
    </source>
</evidence>
<organism evidence="16 17">
    <name type="scientific">Novosphingobium colocasiae</name>
    <dbReference type="NCBI Taxonomy" id="1256513"/>
    <lineage>
        <taxon>Bacteria</taxon>
        <taxon>Pseudomonadati</taxon>
        <taxon>Pseudomonadota</taxon>
        <taxon>Alphaproteobacteria</taxon>
        <taxon>Sphingomonadales</taxon>
        <taxon>Sphingomonadaceae</taxon>
        <taxon>Novosphingobium</taxon>
    </lineage>
</organism>
<keyword evidence="17" id="KW-1185">Reference proteome</keyword>
<dbReference type="AlphaFoldDB" id="A0A918PLB4"/>
<keyword evidence="5 11" id="KW-0812">Transmembrane</keyword>
<keyword evidence="10 11" id="KW-0998">Cell outer membrane</keyword>
<evidence type="ECO:0000313" key="16">
    <source>
        <dbReference type="EMBL" id="GGZ14823.1"/>
    </source>
</evidence>
<evidence type="ECO:0000256" key="6">
    <source>
        <dbReference type="ARBA" id="ARBA00023004"/>
    </source>
</evidence>
<keyword evidence="16" id="KW-0675">Receptor</keyword>